<feature type="non-terminal residue" evidence="2">
    <location>
        <position position="126"/>
    </location>
</feature>
<name>A0A315VZ33_GAMAF</name>
<comment type="caution">
    <text evidence="2">The sequence shown here is derived from an EMBL/GenBank/DDBJ whole genome shotgun (WGS) entry which is preliminary data.</text>
</comment>
<feature type="region of interest" description="Disordered" evidence="1">
    <location>
        <begin position="1"/>
        <end position="26"/>
    </location>
</feature>
<organism evidence="2 3">
    <name type="scientific">Gambusia affinis</name>
    <name type="common">Western mosquitofish</name>
    <name type="synonym">Heterandria affinis</name>
    <dbReference type="NCBI Taxonomy" id="33528"/>
    <lineage>
        <taxon>Eukaryota</taxon>
        <taxon>Metazoa</taxon>
        <taxon>Chordata</taxon>
        <taxon>Craniata</taxon>
        <taxon>Vertebrata</taxon>
        <taxon>Euteleostomi</taxon>
        <taxon>Actinopterygii</taxon>
        <taxon>Neopterygii</taxon>
        <taxon>Teleostei</taxon>
        <taxon>Neoteleostei</taxon>
        <taxon>Acanthomorphata</taxon>
        <taxon>Ovalentaria</taxon>
        <taxon>Atherinomorphae</taxon>
        <taxon>Cyprinodontiformes</taxon>
        <taxon>Poeciliidae</taxon>
        <taxon>Poeciliinae</taxon>
        <taxon>Gambusia</taxon>
    </lineage>
</organism>
<dbReference type="InterPro" id="IPR009003">
    <property type="entry name" value="Peptidase_S1_PA"/>
</dbReference>
<sequence>MQLMESDQPDQNPYGSHKHGNQSDSGGGWVFKNRLYGVHAFTSDKEYADNGPAGFMDVCGYKKVILCLRWMLPLPSQFAPLEIHRITHYEIYRDSNGRKHDIMLLRLPRLTTIQPISLAACPDTLL</sequence>
<reference evidence="2 3" key="1">
    <citation type="journal article" date="2018" name="G3 (Bethesda)">
        <title>A High-Quality Reference Genome for the Invasive Mosquitofish Gambusia affinis Using a Chicago Library.</title>
        <authorList>
            <person name="Hoffberg S.L."/>
            <person name="Troendle N.J."/>
            <person name="Glenn T.C."/>
            <person name="Mahmud O."/>
            <person name="Louha S."/>
            <person name="Chalopin D."/>
            <person name="Bennetzen J.L."/>
            <person name="Mauricio R."/>
        </authorList>
    </citation>
    <scope>NUCLEOTIDE SEQUENCE [LARGE SCALE GENOMIC DNA]</scope>
    <source>
        <strain evidence="2">NE01/NJP1002.9</strain>
        <tissue evidence="2">Muscle</tissue>
    </source>
</reference>
<evidence type="ECO:0000313" key="3">
    <source>
        <dbReference type="Proteomes" id="UP000250572"/>
    </source>
</evidence>
<dbReference type="EMBL" id="NHOQ01000885">
    <property type="protein sequence ID" value="PWA28227.1"/>
    <property type="molecule type" value="Genomic_DNA"/>
</dbReference>
<gene>
    <name evidence="2" type="ORF">CCH79_00018578</name>
</gene>
<dbReference type="SUPFAM" id="SSF50494">
    <property type="entry name" value="Trypsin-like serine proteases"/>
    <property type="match status" value="1"/>
</dbReference>
<keyword evidence="3" id="KW-1185">Reference proteome</keyword>
<accession>A0A315VZ33</accession>
<evidence type="ECO:0000256" key="1">
    <source>
        <dbReference type="SAM" id="MobiDB-lite"/>
    </source>
</evidence>
<dbReference type="AlphaFoldDB" id="A0A315VZ33"/>
<evidence type="ECO:0000313" key="2">
    <source>
        <dbReference type="EMBL" id="PWA28227.1"/>
    </source>
</evidence>
<protein>
    <submittedName>
        <fullName evidence="2">Uncharacterized protein</fullName>
    </submittedName>
</protein>
<proteinExistence type="predicted"/>
<dbReference type="Proteomes" id="UP000250572">
    <property type="component" value="Unassembled WGS sequence"/>
</dbReference>